<keyword evidence="1" id="KW-1133">Transmembrane helix</keyword>
<keyword evidence="1" id="KW-0812">Transmembrane</keyword>
<name>A0A7L5BPQ3_9HYPH</name>
<dbReference type="Proteomes" id="UP000464865">
    <property type="component" value="Chromosome M15-12"/>
</dbReference>
<dbReference type="KEGG" id="roy:G3A56_22420"/>
<evidence type="ECO:0000256" key="1">
    <source>
        <dbReference type="SAM" id="Phobius"/>
    </source>
</evidence>
<accession>A0A7L5BPQ3</accession>
<dbReference type="AlphaFoldDB" id="A0A7L5BPQ3"/>
<keyword evidence="3" id="KW-1185">Reference proteome</keyword>
<keyword evidence="1" id="KW-0472">Membrane</keyword>
<reference evidence="2 3" key="1">
    <citation type="submission" date="2020-02" db="EMBL/GenBank/DDBJ databases">
        <title>Plant-Promoting Endophytic Bacterium Rhizobium oryzihabitans sp. nov., Isolated from the Root of Rice.</title>
        <authorList>
            <person name="zhao J."/>
            <person name="Zhang G."/>
        </authorList>
    </citation>
    <scope>NUCLEOTIDE SEQUENCE [LARGE SCALE GENOMIC DNA]</scope>
    <source>
        <strain evidence="2 3">M15</strain>
    </source>
</reference>
<evidence type="ECO:0000313" key="3">
    <source>
        <dbReference type="Proteomes" id="UP000464865"/>
    </source>
</evidence>
<dbReference type="RefSeq" id="WP_137067615.1">
    <property type="nucleotide sequence ID" value="NZ_CP048635.1"/>
</dbReference>
<organism evidence="2 3">
    <name type="scientific">Rhizobium oryzihabitans</name>
    <dbReference type="NCBI Taxonomy" id="2267833"/>
    <lineage>
        <taxon>Bacteria</taxon>
        <taxon>Pseudomonadati</taxon>
        <taxon>Pseudomonadota</taxon>
        <taxon>Alphaproteobacteria</taxon>
        <taxon>Hyphomicrobiales</taxon>
        <taxon>Rhizobiaceae</taxon>
        <taxon>Rhizobium/Agrobacterium group</taxon>
        <taxon>Rhizobium</taxon>
    </lineage>
</organism>
<protein>
    <submittedName>
        <fullName evidence="2">Uncharacterized protein</fullName>
    </submittedName>
</protein>
<proteinExistence type="predicted"/>
<feature type="transmembrane region" description="Helical" evidence="1">
    <location>
        <begin position="106"/>
        <end position="129"/>
    </location>
</feature>
<feature type="transmembrane region" description="Helical" evidence="1">
    <location>
        <begin position="34"/>
        <end position="54"/>
    </location>
</feature>
<feature type="transmembrane region" description="Helical" evidence="1">
    <location>
        <begin position="75"/>
        <end position="94"/>
    </location>
</feature>
<evidence type="ECO:0000313" key="2">
    <source>
        <dbReference type="EMBL" id="QIB40606.1"/>
    </source>
</evidence>
<dbReference type="EMBL" id="CP048635">
    <property type="protein sequence ID" value="QIB40606.1"/>
    <property type="molecule type" value="Genomic_DNA"/>
</dbReference>
<sequence length="144" mass="15686">MAPKSIFIFVPSGRGVAETRVRTAPRPSAFVLRLNNSFVVVPFAAISGVLRMAIVNQSSRLPGASVKFAACGCRFPAALPVMHAVIFVAAGTYPESEKAGNNKTKFLFSWTFIPFCITGNFVSFFVVILNDQFSCCPGMADRWR</sequence>
<gene>
    <name evidence="2" type="ORF">G3A56_22420</name>
</gene>